<dbReference type="InterPro" id="IPR011060">
    <property type="entry name" value="RibuloseP-bd_barrel"/>
</dbReference>
<name>A0A1G2NZ06_9BACT</name>
<dbReference type="Pfam" id="PF03437">
    <property type="entry name" value="BtpA"/>
    <property type="match status" value="1"/>
</dbReference>
<dbReference type="NCBIfam" id="TIGR00259">
    <property type="entry name" value="thylakoid_BtpA"/>
    <property type="match status" value="1"/>
</dbReference>
<dbReference type="SUPFAM" id="SSF51366">
    <property type="entry name" value="Ribulose-phoshate binding barrel"/>
    <property type="match status" value="1"/>
</dbReference>
<comment type="caution">
    <text evidence="2">The sequence shown here is derived from an EMBL/GenBank/DDBJ whole genome shotgun (WGS) entry which is preliminary data.</text>
</comment>
<accession>A0A1G2NZ06</accession>
<dbReference type="Proteomes" id="UP000177269">
    <property type="component" value="Unassembled WGS sequence"/>
</dbReference>
<evidence type="ECO:0008006" key="4">
    <source>
        <dbReference type="Google" id="ProtNLM"/>
    </source>
</evidence>
<evidence type="ECO:0000256" key="1">
    <source>
        <dbReference type="ARBA" id="ARBA00006007"/>
    </source>
</evidence>
<reference evidence="2 3" key="1">
    <citation type="journal article" date="2016" name="Nat. Commun.">
        <title>Thousands of microbial genomes shed light on interconnected biogeochemical processes in an aquifer system.</title>
        <authorList>
            <person name="Anantharaman K."/>
            <person name="Brown C.T."/>
            <person name="Hug L.A."/>
            <person name="Sharon I."/>
            <person name="Castelle C.J."/>
            <person name="Probst A.J."/>
            <person name="Thomas B.C."/>
            <person name="Singh A."/>
            <person name="Wilkins M.J."/>
            <person name="Karaoz U."/>
            <person name="Brodie E.L."/>
            <person name="Williams K.H."/>
            <person name="Hubbard S.S."/>
            <person name="Banfield J.F."/>
        </authorList>
    </citation>
    <scope>NUCLEOTIDE SEQUENCE [LARGE SCALE GENOMIC DNA]</scope>
</reference>
<dbReference type="InterPro" id="IPR005137">
    <property type="entry name" value="BtpA"/>
</dbReference>
<evidence type="ECO:0000313" key="3">
    <source>
        <dbReference type="Proteomes" id="UP000177269"/>
    </source>
</evidence>
<dbReference type="PANTHER" id="PTHR21381:SF3">
    <property type="entry name" value="SGC REGION PROTEIN SGCQ-RELATED"/>
    <property type="match status" value="1"/>
</dbReference>
<evidence type="ECO:0000313" key="2">
    <source>
        <dbReference type="EMBL" id="OHA41298.1"/>
    </source>
</evidence>
<gene>
    <name evidence="2" type="ORF">A3G52_04535</name>
</gene>
<dbReference type="AlphaFoldDB" id="A0A1G2NZ06"/>
<sequence length="273" mass="29843">MQNKLQKIFKKKNKIVIGALHFSHLLGYPKFAGFKKILKDAVSDLRALENGGVDGIILENNYGLSPEFVDTPVAISMGYLIGEIKKMTKLSLGVDVLWNDYKTAFALAKTYDLQFIRVPVFVDTVKPYCGKIVGDAKKVLETRKMLGAESVAIFADIHVKHAKLLSKDSLSVSAKKAVKAGADAVIVTGTWTGKKPSEEDLIIVRKAIGNHSIMVGSGADKDNISDLFKIADGVIVSTSLKKGGVKKGVRNVKSHTQRLDVKKVKEFMTKVKK</sequence>
<dbReference type="PIRSF" id="PIRSF005956">
    <property type="entry name" value="BtpA"/>
    <property type="match status" value="1"/>
</dbReference>
<dbReference type="EMBL" id="MHSK01000038">
    <property type="protein sequence ID" value="OHA41298.1"/>
    <property type="molecule type" value="Genomic_DNA"/>
</dbReference>
<protein>
    <recommendedName>
        <fullName evidence="4">Photosystem I assembly BtpA</fullName>
    </recommendedName>
</protein>
<proteinExistence type="inferred from homology"/>
<dbReference type="PANTHER" id="PTHR21381">
    <property type="entry name" value="ZGC:162297"/>
    <property type="match status" value="1"/>
</dbReference>
<organism evidence="2 3">
    <name type="scientific">Candidatus Taylorbacteria bacterium RIFCSPLOWO2_12_FULL_43_20</name>
    <dbReference type="NCBI Taxonomy" id="1802332"/>
    <lineage>
        <taxon>Bacteria</taxon>
        <taxon>Candidatus Tayloriibacteriota</taxon>
    </lineage>
</organism>
<comment type="similarity">
    <text evidence="1">Belongs to the BtpA family.</text>
</comment>